<comment type="caution">
    <text evidence="1">The sequence shown here is derived from an EMBL/GenBank/DDBJ whole genome shotgun (WGS) entry which is preliminary data.</text>
</comment>
<name>K1E7J6_9MICO</name>
<dbReference type="InterPro" id="IPR016084">
    <property type="entry name" value="Haem_Oase-like_multi-hlx"/>
</dbReference>
<dbReference type="Proteomes" id="UP000004474">
    <property type="component" value="Unassembled WGS sequence"/>
</dbReference>
<dbReference type="SUPFAM" id="SSF48613">
    <property type="entry name" value="Heme oxygenase-like"/>
    <property type="match status" value="1"/>
</dbReference>
<dbReference type="Gene3D" id="1.20.910.10">
    <property type="entry name" value="Heme oxygenase-like"/>
    <property type="match status" value="1"/>
</dbReference>
<accession>K1E7J6</accession>
<dbReference type="RefSeq" id="WP_007926883.1">
    <property type="nucleotide sequence ID" value="NZ_ALWX01000031.1"/>
</dbReference>
<evidence type="ECO:0000313" key="2">
    <source>
        <dbReference type="Proteomes" id="UP000004474"/>
    </source>
</evidence>
<gene>
    <name evidence="1" type="ORF">B277_07960</name>
</gene>
<evidence type="ECO:0008006" key="3">
    <source>
        <dbReference type="Google" id="ProtNLM"/>
    </source>
</evidence>
<sequence length="351" mass="38431">MASLVSPTAPRLPRQRGPVSQWLVQRLGWSEAASATPQPSDEVVRGSGILSDDDRLMALWVAQGLSCHGFAGVDARCEVDPDVVALRLALEDALESDLSRVVAPVVARHLTSATDDLVRTLFDLPRAEFTEAPSIASFARREMSHQQWREMLILKSAYQLKEGDPHTFAIPRLPDEAKLPLLEIQFDEYGNGRLSDQHSRIFAEAMRSVELSDRYGDYCDAWPCEVLAANTALGWWASRREWVGAVAGHLAFIETTSSLPCQEYVAGARRLKLPAQAHRYFGEHVEADAAHEQIAIRQMCTAVAAADPAGTEKVLYGFLSGLYLEGRVAQAAVGAWRDSRSALLQPAVGAA</sequence>
<proteinExistence type="predicted"/>
<protein>
    <recommendedName>
        <fullName evidence="3">Iron-containing redox enzyme family protein</fullName>
    </recommendedName>
</protein>
<dbReference type="PATRIC" id="fig|1210046.3.peg.1527"/>
<dbReference type="Pfam" id="PF14518">
    <property type="entry name" value="Haem_oxygenas_2"/>
    <property type="match status" value="1"/>
</dbReference>
<dbReference type="SMART" id="SM01236">
    <property type="entry name" value="Haem_oxygenase_2"/>
    <property type="match status" value="1"/>
</dbReference>
<dbReference type="AlphaFoldDB" id="K1E7J6"/>
<dbReference type="EMBL" id="ALWX01000031">
    <property type="protein sequence ID" value="EKA61397.1"/>
    <property type="molecule type" value="Genomic_DNA"/>
</dbReference>
<dbReference type="STRING" id="1210046.B277_07960"/>
<evidence type="ECO:0000313" key="1">
    <source>
        <dbReference type="EMBL" id="EKA61397.1"/>
    </source>
</evidence>
<dbReference type="eggNOG" id="ENOG502Z8NQ">
    <property type="taxonomic scope" value="Bacteria"/>
</dbReference>
<organism evidence="1 2">
    <name type="scientific">Janibacter hoylei PVAS-1</name>
    <dbReference type="NCBI Taxonomy" id="1210046"/>
    <lineage>
        <taxon>Bacteria</taxon>
        <taxon>Bacillati</taxon>
        <taxon>Actinomycetota</taxon>
        <taxon>Actinomycetes</taxon>
        <taxon>Micrococcales</taxon>
        <taxon>Intrasporangiaceae</taxon>
        <taxon>Janibacter</taxon>
    </lineage>
</organism>
<reference evidence="1 2" key="1">
    <citation type="journal article" date="2012" name="J. Bacteriol.">
        <title>Genome Sequence of Janibacter hoylei MTCC8307, Isolated from the Stratospheric Air.</title>
        <authorList>
            <person name="Pawar S.P."/>
            <person name="Dhotre D.P."/>
            <person name="Shetty S.A."/>
            <person name="Chowdhury S.P."/>
            <person name="Chaudhari B.L."/>
            <person name="Shouche Y.S."/>
        </authorList>
    </citation>
    <scope>NUCLEOTIDE SEQUENCE [LARGE SCALE GENOMIC DNA]</scope>
    <source>
        <strain evidence="1 2">PVAS-1</strain>
    </source>
</reference>